<dbReference type="EnsemblMetazoa" id="AMAM002818-RA">
    <property type="protein sequence ID" value="AMAM002818-PA"/>
    <property type="gene ID" value="AMAM002818"/>
</dbReference>
<reference evidence="2" key="2">
    <citation type="submission" date="2020-05" db="UniProtKB">
        <authorList>
            <consortium name="EnsemblMetazoa"/>
        </authorList>
    </citation>
    <scope>IDENTIFICATION</scope>
    <source>
        <strain evidence="2">maculatus3</strain>
    </source>
</reference>
<feature type="compositionally biased region" description="Basic and acidic residues" evidence="1">
    <location>
        <begin position="83"/>
        <end position="106"/>
    </location>
</feature>
<proteinExistence type="predicted"/>
<sequence length="135" mass="14581">MDSGDSGLLPGCVAPAPTPAPSIAPLAEVELDPPDDEADVDEPEQQQHQQPIDPPEPPSGTSGTATVVIVDDLSKRRKRKERKDRAQEPDTIRAQKSEEENSERKGNAVCPWDDEGESAADDAPYVKTYSTLGYL</sequence>
<reference evidence="3" key="1">
    <citation type="submission" date="2013-09" db="EMBL/GenBank/DDBJ databases">
        <title>The Genome Sequence of Anopheles maculatus species B.</title>
        <authorList>
            <consortium name="The Broad Institute Genomics Platform"/>
            <person name="Neafsey D.E."/>
            <person name="Besansky N."/>
            <person name="Howell P."/>
            <person name="Walton C."/>
            <person name="Young S.K."/>
            <person name="Zeng Q."/>
            <person name="Gargeya S."/>
            <person name="Fitzgerald M."/>
            <person name="Haas B."/>
            <person name="Abouelleil A."/>
            <person name="Allen A.W."/>
            <person name="Alvarado L."/>
            <person name="Arachchi H.M."/>
            <person name="Berlin A.M."/>
            <person name="Chapman S.B."/>
            <person name="Gainer-Dewar J."/>
            <person name="Goldberg J."/>
            <person name="Griggs A."/>
            <person name="Gujja S."/>
            <person name="Hansen M."/>
            <person name="Howarth C."/>
            <person name="Imamovic A."/>
            <person name="Ireland A."/>
            <person name="Larimer J."/>
            <person name="McCowan C."/>
            <person name="Murphy C."/>
            <person name="Pearson M."/>
            <person name="Poon T.W."/>
            <person name="Priest M."/>
            <person name="Roberts A."/>
            <person name="Saif S."/>
            <person name="Shea T."/>
            <person name="Sisk P."/>
            <person name="Sykes S."/>
            <person name="Wortman J."/>
            <person name="Nusbaum C."/>
            <person name="Birren B."/>
        </authorList>
    </citation>
    <scope>NUCLEOTIDE SEQUENCE [LARGE SCALE GENOMIC DNA]</scope>
    <source>
        <strain evidence="3">maculatus3</strain>
    </source>
</reference>
<keyword evidence="3" id="KW-1185">Reference proteome</keyword>
<feature type="region of interest" description="Disordered" evidence="1">
    <location>
        <begin position="1"/>
        <end position="135"/>
    </location>
</feature>
<dbReference type="AlphaFoldDB" id="A0A182SAC2"/>
<evidence type="ECO:0000256" key="1">
    <source>
        <dbReference type="SAM" id="MobiDB-lite"/>
    </source>
</evidence>
<dbReference type="VEuPathDB" id="VectorBase:AMAM002818"/>
<evidence type="ECO:0000313" key="3">
    <source>
        <dbReference type="Proteomes" id="UP000075901"/>
    </source>
</evidence>
<evidence type="ECO:0000313" key="2">
    <source>
        <dbReference type="EnsemblMetazoa" id="AMAM002818-PA"/>
    </source>
</evidence>
<organism evidence="2 3">
    <name type="scientific">Anopheles maculatus</name>
    <dbReference type="NCBI Taxonomy" id="74869"/>
    <lineage>
        <taxon>Eukaryota</taxon>
        <taxon>Metazoa</taxon>
        <taxon>Ecdysozoa</taxon>
        <taxon>Arthropoda</taxon>
        <taxon>Hexapoda</taxon>
        <taxon>Insecta</taxon>
        <taxon>Pterygota</taxon>
        <taxon>Neoptera</taxon>
        <taxon>Endopterygota</taxon>
        <taxon>Diptera</taxon>
        <taxon>Nematocera</taxon>
        <taxon>Culicoidea</taxon>
        <taxon>Culicidae</taxon>
        <taxon>Anophelinae</taxon>
        <taxon>Anopheles</taxon>
        <taxon>Anopheles maculatus group</taxon>
    </lineage>
</organism>
<accession>A0A182SAC2</accession>
<name>A0A182SAC2_9DIPT</name>
<protein>
    <submittedName>
        <fullName evidence="2">Uncharacterized protein</fullName>
    </submittedName>
</protein>
<feature type="compositionally biased region" description="Acidic residues" evidence="1">
    <location>
        <begin position="29"/>
        <end position="44"/>
    </location>
</feature>
<dbReference type="Proteomes" id="UP000075901">
    <property type="component" value="Unassembled WGS sequence"/>
</dbReference>